<sequence length="50" mass="5928">MVDVSFAFFKPKSKSTTELFIKLNHCYDEHDNLYSRGDIDEKKSIIFIKQ</sequence>
<dbReference type="Proteomes" id="UP000003028">
    <property type="component" value="Unassembled WGS sequence"/>
</dbReference>
<protein>
    <submittedName>
        <fullName evidence="1">Uncharacterized protein</fullName>
    </submittedName>
</protein>
<accession>E7FXS1</accession>
<name>E7FXS1_ERYRH</name>
<organism evidence="1 2">
    <name type="scientific">Erysipelothrix rhusiopathiae ATCC 19414</name>
    <dbReference type="NCBI Taxonomy" id="525280"/>
    <lineage>
        <taxon>Bacteria</taxon>
        <taxon>Bacillati</taxon>
        <taxon>Bacillota</taxon>
        <taxon>Erysipelotrichia</taxon>
        <taxon>Erysipelotrichales</taxon>
        <taxon>Erysipelotrichaceae</taxon>
        <taxon>Erysipelothrix</taxon>
    </lineage>
</organism>
<keyword evidence="2" id="KW-1185">Reference proteome</keyword>
<dbReference type="AlphaFoldDB" id="E7FXS1"/>
<evidence type="ECO:0000313" key="2">
    <source>
        <dbReference type="Proteomes" id="UP000003028"/>
    </source>
</evidence>
<dbReference type="EMBL" id="ACLK02000003">
    <property type="protein sequence ID" value="EFY08295.1"/>
    <property type="molecule type" value="Genomic_DNA"/>
</dbReference>
<proteinExistence type="predicted"/>
<evidence type="ECO:0000313" key="1">
    <source>
        <dbReference type="EMBL" id="EFY08295.1"/>
    </source>
</evidence>
<comment type="caution">
    <text evidence="1">The sequence shown here is derived from an EMBL/GenBank/DDBJ whole genome shotgun (WGS) entry which is preliminary data.</text>
</comment>
<reference evidence="1" key="1">
    <citation type="submission" date="2011-01" db="EMBL/GenBank/DDBJ databases">
        <authorList>
            <person name="Muzny D."/>
            <person name="Qin X."/>
            <person name="Buhay C."/>
            <person name="Dugan-Rocha S."/>
            <person name="Ding Y."/>
            <person name="Chen G."/>
            <person name="Hawes A."/>
            <person name="Holder M."/>
            <person name="Jhangiani S."/>
            <person name="Johnson A."/>
            <person name="Khan Z."/>
            <person name="Li Z."/>
            <person name="Liu W."/>
            <person name="Liu X."/>
            <person name="Perez L."/>
            <person name="Shen H."/>
            <person name="Wang Q."/>
            <person name="Watt J."/>
            <person name="Xi L."/>
            <person name="Xin Y."/>
            <person name="Zhou J."/>
            <person name="Deng J."/>
            <person name="Jiang H."/>
            <person name="Liu Y."/>
            <person name="Qu J."/>
            <person name="Song X.-Z."/>
            <person name="Zhang L."/>
            <person name="Villasana D."/>
            <person name="Johnson A."/>
            <person name="Liu J."/>
            <person name="Liyanage D."/>
            <person name="Lorensuhewa L."/>
            <person name="Robinson T."/>
            <person name="Song A."/>
            <person name="Song B.-B."/>
            <person name="Dinh H."/>
            <person name="Thornton R."/>
            <person name="Coyle M."/>
            <person name="Francisco L."/>
            <person name="Jackson L."/>
            <person name="Javaid M."/>
            <person name="Korchina V."/>
            <person name="Kovar C."/>
            <person name="Mata R."/>
            <person name="Mathew T."/>
            <person name="Ngo R."/>
            <person name="Nguyen L."/>
            <person name="Nguyen N."/>
            <person name="Okwuonu G."/>
            <person name="Ongeri F."/>
            <person name="Pham C."/>
            <person name="Simmons D."/>
            <person name="Wilczek-Boney K."/>
            <person name="Hale W."/>
            <person name="Jakkamsetti A."/>
            <person name="Pham P."/>
            <person name="Ruth R."/>
            <person name="San Lucas F."/>
            <person name="Warren J."/>
            <person name="Zhang J."/>
            <person name="Zhao Z."/>
            <person name="Zhou C."/>
            <person name="Zhu D."/>
            <person name="Lee S."/>
            <person name="Bess C."/>
            <person name="Blankenburg K."/>
            <person name="Forbes L."/>
            <person name="Fu Q."/>
            <person name="Gubbala S."/>
            <person name="Hirani K."/>
            <person name="Jayaseelan J.C."/>
            <person name="Lara F."/>
            <person name="Munidasa M."/>
            <person name="Palculict T."/>
            <person name="Patil S."/>
            <person name="Pu L.-L."/>
            <person name="Saada N."/>
            <person name="Tang L."/>
            <person name="Weissenberger G."/>
            <person name="Zhu Y."/>
            <person name="Hemphill L."/>
            <person name="Shang Y."/>
            <person name="Youmans B."/>
            <person name="Ayvaz T."/>
            <person name="Ross M."/>
            <person name="Santibanez J."/>
            <person name="Aqrawi P."/>
            <person name="Gross S."/>
            <person name="Joshi V."/>
            <person name="Fowler G."/>
            <person name="Nazareth L."/>
            <person name="Reid J."/>
            <person name="Worley K."/>
            <person name="Petrosino J."/>
            <person name="Highlander S."/>
            <person name="Gibbs R."/>
        </authorList>
    </citation>
    <scope>NUCLEOTIDE SEQUENCE [LARGE SCALE GENOMIC DNA]</scope>
    <source>
        <strain evidence="1">ATCC 19414</strain>
    </source>
</reference>
<gene>
    <name evidence="1" type="ORF">HMPREF0357_11448</name>
</gene>